<keyword evidence="1" id="KW-0500">Molybdenum</keyword>
<dbReference type="Gene3D" id="3.30.365.10">
    <property type="entry name" value="Aldehyde oxidase/xanthine dehydrogenase, molybdopterin binding domain"/>
    <property type="match status" value="2"/>
</dbReference>
<feature type="non-terminal residue" evidence="3">
    <location>
        <position position="1"/>
    </location>
</feature>
<organism evidence="3">
    <name type="scientific">marine sediment metagenome</name>
    <dbReference type="NCBI Taxonomy" id="412755"/>
    <lineage>
        <taxon>unclassified sequences</taxon>
        <taxon>metagenomes</taxon>
        <taxon>ecological metagenomes</taxon>
    </lineage>
</organism>
<evidence type="ECO:0000259" key="2">
    <source>
        <dbReference type="Pfam" id="PF20256"/>
    </source>
</evidence>
<dbReference type="EMBL" id="BARV01024462">
    <property type="protein sequence ID" value="GAI46463.1"/>
    <property type="molecule type" value="Genomic_DNA"/>
</dbReference>
<dbReference type="PANTHER" id="PTHR11908:SF132">
    <property type="entry name" value="ALDEHYDE OXIDASE 1-RELATED"/>
    <property type="match status" value="1"/>
</dbReference>
<dbReference type="InterPro" id="IPR016208">
    <property type="entry name" value="Ald_Oxase/xanthine_DH-like"/>
</dbReference>
<sequence length="267" mass="28873">ADIEVKRGTSDMPGGVYSSRGAIYPMSALARAAKELKARLIKLAGHFLNEEPAHIDIMDGVFHSRKDPTRRMTLKELADCAYFHPGPRALPQDMQAKHEILLDVSTSWFSPNTAQNPTSTYTTYCSGADIAVVDVDVETGGVSILKYAQVHDAGTLLDKDVVEGQILGGIVQGIGEALFEELIYNINGELLSDSYADYVMPTAQDSPDIVVGHVETPSPFTELGSKGMGESPIIGSKVAIINAIEDALSPFKIRVAESPATRERVRR</sequence>
<dbReference type="Pfam" id="PF20256">
    <property type="entry name" value="MoCoBD_2"/>
    <property type="match status" value="1"/>
</dbReference>
<reference evidence="3" key="1">
    <citation type="journal article" date="2014" name="Front. Microbiol.">
        <title>High frequency of phylogenetically diverse reductive dehalogenase-homologous genes in deep subseafloor sedimentary metagenomes.</title>
        <authorList>
            <person name="Kawai M."/>
            <person name="Futagami T."/>
            <person name="Toyoda A."/>
            <person name="Takaki Y."/>
            <person name="Nishi S."/>
            <person name="Hori S."/>
            <person name="Arai W."/>
            <person name="Tsubouchi T."/>
            <person name="Morono Y."/>
            <person name="Uchiyama I."/>
            <person name="Ito T."/>
            <person name="Fujiyama A."/>
            <person name="Inagaki F."/>
            <person name="Takami H."/>
        </authorList>
    </citation>
    <scope>NUCLEOTIDE SEQUENCE</scope>
    <source>
        <strain evidence="3">Expedition CK06-06</strain>
    </source>
</reference>
<feature type="domain" description="Aldehyde oxidase/xanthine dehydrogenase second molybdopterin binding" evidence="2">
    <location>
        <begin position="3"/>
        <end position="207"/>
    </location>
</feature>
<dbReference type="InterPro" id="IPR046867">
    <property type="entry name" value="AldOxase/xan_DH_MoCoBD2"/>
</dbReference>
<dbReference type="GO" id="GO:0016491">
    <property type="term" value="F:oxidoreductase activity"/>
    <property type="evidence" value="ECO:0007669"/>
    <property type="project" value="InterPro"/>
</dbReference>
<dbReference type="PANTHER" id="PTHR11908">
    <property type="entry name" value="XANTHINE DEHYDROGENASE"/>
    <property type="match status" value="1"/>
</dbReference>
<evidence type="ECO:0000256" key="1">
    <source>
        <dbReference type="ARBA" id="ARBA00022505"/>
    </source>
</evidence>
<dbReference type="InterPro" id="IPR037165">
    <property type="entry name" value="AldOxase/xan_DH_Mopterin-bd_sf"/>
</dbReference>
<evidence type="ECO:0000313" key="3">
    <source>
        <dbReference type="EMBL" id="GAI46463.1"/>
    </source>
</evidence>
<protein>
    <recommendedName>
        <fullName evidence="2">Aldehyde oxidase/xanthine dehydrogenase second molybdopterin binding domain-containing protein</fullName>
    </recommendedName>
</protein>
<feature type="non-terminal residue" evidence="3">
    <location>
        <position position="267"/>
    </location>
</feature>
<name>X1NSC0_9ZZZZ</name>
<comment type="caution">
    <text evidence="3">The sequence shown here is derived from an EMBL/GenBank/DDBJ whole genome shotgun (WGS) entry which is preliminary data.</text>
</comment>
<accession>X1NSC0</accession>
<dbReference type="GO" id="GO:0005506">
    <property type="term" value="F:iron ion binding"/>
    <property type="evidence" value="ECO:0007669"/>
    <property type="project" value="InterPro"/>
</dbReference>
<gene>
    <name evidence="3" type="ORF">S06H3_39927</name>
</gene>
<dbReference type="SUPFAM" id="SSF56003">
    <property type="entry name" value="Molybdenum cofactor-binding domain"/>
    <property type="match status" value="1"/>
</dbReference>
<dbReference type="AlphaFoldDB" id="X1NSC0"/>
<proteinExistence type="predicted"/>